<dbReference type="SMART" id="SM00382">
    <property type="entry name" value="AAA"/>
    <property type="match status" value="1"/>
</dbReference>
<dbReference type="InterPro" id="IPR050095">
    <property type="entry name" value="ECF_ABC_transporter_ATP-bd"/>
</dbReference>
<gene>
    <name evidence="6" type="primary">bioM</name>
    <name evidence="6" type="ordered locus">CRES_1213</name>
</gene>
<dbReference type="HOGENOM" id="CLU_000604_1_22_11"/>
<dbReference type="Gene3D" id="3.40.50.300">
    <property type="entry name" value="P-loop containing nucleotide triphosphate hydrolases"/>
    <property type="match status" value="1"/>
</dbReference>
<reference evidence="6 7" key="1">
    <citation type="journal article" date="2012" name="BMC Genomics">
        <title>Complete genome sequence, lifestyle, and multi-drug resistance of the human pathogen Corynebacterium resistens DSM 45100 isolated from blood samples of a leukemia patient.</title>
        <authorList>
            <person name="Schroder J."/>
            <person name="Maus I."/>
            <person name="Meyer K."/>
            <person name="Wordemann S."/>
            <person name="Blom J."/>
            <person name="Jaenicke S."/>
            <person name="Schneider J."/>
            <person name="Trost E."/>
            <person name="Tauch A."/>
        </authorList>
    </citation>
    <scope>NUCLEOTIDE SEQUENCE [LARGE SCALE GENOMIC DNA]</scope>
    <source>
        <strain evidence="7">DSM 45100 / JCM 12819 / CCUG 50093 / GTC 2026 / SICGH 158</strain>
    </source>
</reference>
<dbReference type="AlphaFoldDB" id="F8DY10"/>
<dbReference type="GO" id="GO:0043190">
    <property type="term" value="C:ATP-binding cassette (ABC) transporter complex"/>
    <property type="evidence" value="ECO:0007669"/>
    <property type="project" value="TreeGrafter"/>
</dbReference>
<dbReference type="CDD" id="cd03225">
    <property type="entry name" value="ABC_cobalt_CbiO_domain1"/>
    <property type="match status" value="1"/>
</dbReference>
<dbReference type="InterPro" id="IPR015856">
    <property type="entry name" value="ABC_transpr_CbiO/EcfA_su"/>
</dbReference>
<keyword evidence="7" id="KW-1185">Reference proteome</keyword>
<sequence length="252" mass="27682">MQSRPTGHTTHQPIRFTDVNVDVTQSGPTGMTTRRILSNISTVLTEHRVGIIGANGSGKSSLVRLINGLNLPSSGTVTVGDWDVSRHAKNVRQRVGFIFSDADNQILMPTVVEDVAFSLRRHKLPREQRRQRALDQLDALGISHLADNSPHTLSGGEKQLLALASVLILKPDIVIADEPTTLLDLQNRRRVARALTELPQQVIVVTHDLDLVRDFDRVLWIDDSRIVGDSNAQGSGGPRGVIKRYEEAYGGV</sequence>
<evidence type="ECO:0000259" key="5">
    <source>
        <dbReference type="PROSITE" id="PS50893"/>
    </source>
</evidence>
<dbReference type="InterPro" id="IPR017871">
    <property type="entry name" value="ABC_transporter-like_CS"/>
</dbReference>
<dbReference type="InterPro" id="IPR003439">
    <property type="entry name" value="ABC_transporter-like_ATP-bd"/>
</dbReference>
<dbReference type="GO" id="GO:0016887">
    <property type="term" value="F:ATP hydrolysis activity"/>
    <property type="evidence" value="ECO:0007669"/>
    <property type="project" value="InterPro"/>
</dbReference>
<evidence type="ECO:0000256" key="3">
    <source>
        <dbReference type="ARBA" id="ARBA00022741"/>
    </source>
</evidence>
<protein>
    <submittedName>
        <fullName evidence="6">Biotin ABC transport system, ATP-binding protein</fullName>
    </submittedName>
</protein>
<evidence type="ECO:0000256" key="4">
    <source>
        <dbReference type="ARBA" id="ARBA00022840"/>
    </source>
</evidence>
<dbReference type="KEGG" id="crd:CRES_1213"/>
<dbReference type="EMBL" id="CP002857">
    <property type="protein sequence ID" value="AEI09568.1"/>
    <property type="molecule type" value="Genomic_DNA"/>
</dbReference>
<dbReference type="SUPFAM" id="SSF52540">
    <property type="entry name" value="P-loop containing nucleoside triphosphate hydrolases"/>
    <property type="match status" value="1"/>
</dbReference>
<evidence type="ECO:0000313" key="7">
    <source>
        <dbReference type="Proteomes" id="UP000000492"/>
    </source>
</evidence>
<keyword evidence="2" id="KW-0813">Transport</keyword>
<feature type="domain" description="ABC transporter" evidence="5">
    <location>
        <begin position="14"/>
        <end position="248"/>
    </location>
</feature>
<accession>F8DY10</accession>
<evidence type="ECO:0000256" key="2">
    <source>
        <dbReference type="ARBA" id="ARBA00022448"/>
    </source>
</evidence>
<organism evidence="6 7">
    <name type="scientific">Corynebacterium resistens (strain DSM 45100 / JCM 12819 / GTC 2026 / SICGH 158)</name>
    <dbReference type="NCBI Taxonomy" id="662755"/>
    <lineage>
        <taxon>Bacteria</taxon>
        <taxon>Bacillati</taxon>
        <taxon>Actinomycetota</taxon>
        <taxon>Actinomycetes</taxon>
        <taxon>Mycobacteriales</taxon>
        <taxon>Corynebacteriaceae</taxon>
        <taxon>Corynebacterium</taxon>
    </lineage>
</organism>
<dbReference type="Pfam" id="PF00005">
    <property type="entry name" value="ABC_tran"/>
    <property type="match status" value="1"/>
</dbReference>
<keyword evidence="3" id="KW-0547">Nucleotide-binding</keyword>
<evidence type="ECO:0000256" key="1">
    <source>
        <dbReference type="ARBA" id="ARBA00005417"/>
    </source>
</evidence>
<dbReference type="InterPro" id="IPR027417">
    <property type="entry name" value="P-loop_NTPase"/>
</dbReference>
<comment type="similarity">
    <text evidence="1">Belongs to the ABC transporter superfamily.</text>
</comment>
<dbReference type="PROSITE" id="PS00211">
    <property type="entry name" value="ABC_TRANSPORTER_1"/>
    <property type="match status" value="1"/>
</dbReference>
<proteinExistence type="inferred from homology"/>
<dbReference type="PANTHER" id="PTHR43553:SF24">
    <property type="entry name" value="ENERGY-COUPLING FACTOR TRANSPORTER ATP-BINDING PROTEIN ECFA1"/>
    <property type="match status" value="1"/>
</dbReference>
<keyword evidence="4 6" id="KW-0067">ATP-binding</keyword>
<dbReference type="Proteomes" id="UP000000492">
    <property type="component" value="Chromosome"/>
</dbReference>
<dbReference type="InterPro" id="IPR003593">
    <property type="entry name" value="AAA+_ATPase"/>
</dbReference>
<dbReference type="STRING" id="662755.CRES_1213"/>
<dbReference type="eggNOG" id="COG1122">
    <property type="taxonomic scope" value="Bacteria"/>
</dbReference>
<dbReference type="GO" id="GO:0042626">
    <property type="term" value="F:ATPase-coupled transmembrane transporter activity"/>
    <property type="evidence" value="ECO:0007669"/>
    <property type="project" value="TreeGrafter"/>
</dbReference>
<dbReference type="PROSITE" id="PS50893">
    <property type="entry name" value="ABC_TRANSPORTER_2"/>
    <property type="match status" value="1"/>
</dbReference>
<dbReference type="GO" id="GO:0005524">
    <property type="term" value="F:ATP binding"/>
    <property type="evidence" value="ECO:0007669"/>
    <property type="project" value="UniProtKB-KW"/>
</dbReference>
<evidence type="ECO:0000313" key="6">
    <source>
        <dbReference type="EMBL" id="AEI09568.1"/>
    </source>
</evidence>
<dbReference type="PANTHER" id="PTHR43553">
    <property type="entry name" value="HEAVY METAL TRANSPORTER"/>
    <property type="match status" value="1"/>
</dbReference>
<name>F8DY10_CORRG</name>